<gene>
    <name evidence="9" type="primary">LOC109475243</name>
</gene>
<feature type="domain" description="FAD/NAD(P)-binding" evidence="7">
    <location>
        <begin position="32"/>
        <end position="209"/>
    </location>
</feature>
<feature type="domain" description="FAD/NAD(P)-binding" evidence="7">
    <location>
        <begin position="312"/>
        <end position="400"/>
    </location>
</feature>
<comment type="cofactor">
    <cofactor evidence="1">
        <name>FAD</name>
        <dbReference type="ChEBI" id="CHEBI:57692"/>
    </cofactor>
</comment>
<evidence type="ECO:0000313" key="8">
    <source>
        <dbReference type="Proteomes" id="UP000515135"/>
    </source>
</evidence>
<evidence type="ECO:0000256" key="3">
    <source>
        <dbReference type="ARBA" id="ARBA00018240"/>
    </source>
</evidence>
<dbReference type="InterPro" id="IPR050260">
    <property type="entry name" value="FAD-bd_OxRdtase"/>
</dbReference>
<reference evidence="9" key="1">
    <citation type="submission" date="2025-08" db="UniProtKB">
        <authorList>
            <consortium name="RefSeq"/>
        </authorList>
    </citation>
    <scope>IDENTIFICATION</scope>
    <source>
        <tissue evidence="9">Gonad</tissue>
    </source>
</reference>
<name>A0A6P4ZJZ2_BRABE</name>
<evidence type="ECO:0000259" key="7">
    <source>
        <dbReference type="Pfam" id="PF07992"/>
    </source>
</evidence>
<accession>A0A6P4ZJZ2</accession>
<sequence length="517" mass="57274">MAASGEVGEKADEIAPLPPDLEPEQARAAGFVIVGGGIAGVTCAEQLSALSPDDPITLLSASPLIKSVTNFRQVGRAMEEFDVEETTTDALQKACPNVRVVHTLVKSLDTDKHEVYTEDGQTFPYTKLCICTGGQPKLITKDNLHVIGIRDTETVQHFQQKLSNARRVVIVGNGGIALELVYEIEGCEVIWAIKDDSIGNTFFDRGAAEFFLPHLTAAKCEEKKPLKRLKYTHTEPSVASPKREDAAMGGALGPDWKEGWRMKGKQDQSAHQVHVEYQCEVQEVLTREEFTRTGQAAENFPGSSRTEEHNDDWPVYVLLTNKRLYGCDFVVSATGVVPSTGPFLHNAQFSVSPDGGLRVDDHMHTSVPDVFAAGDVCTASWEPAPQWFQMRLWSQARQMGSYAAKCMVADRDREEIDMDFCFELFAHVTKFFNYKVVLLGRYNAQGLGKDHELLLRCTKGLEYVKVVLQGGRMQGAVLIGDTDLEETFENLIINGMDLSPFGEDLLDPNIDIEDYFD</sequence>
<dbReference type="PANTHER" id="PTHR43429:SF2">
    <property type="entry name" value="PYRIDINE NUCLEOTIDE-DISULFIDE OXIDOREDUCTASE DOMAIN-CONTAINING PROTEIN 1"/>
    <property type="match status" value="1"/>
</dbReference>
<evidence type="ECO:0000256" key="5">
    <source>
        <dbReference type="ARBA" id="ARBA00022827"/>
    </source>
</evidence>
<dbReference type="InterPro" id="IPR016156">
    <property type="entry name" value="FAD/NAD-linked_Rdtase_dimer_sf"/>
</dbReference>
<dbReference type="OrthoDB" id="202203at2759"/>
<evidence type="ECO:0000256" key="2">
    <source>
        <dbReference type="ARBA" id="ARBA00008147"/>
    </source>
</evidence>
<dbReference type="SUPFAM" id="SSF51905">
    <property type="entry name" value="FAD/NAD(P)-binding domain"/>
    <property type="match status" value="2"/>
</dbReference>
<feature type="region of interest" description="Disordered" evidence="6">
    <location>
        <begin position="1"/>
        <end position="21"/>
    </location>
</feature>
<dbReference type="Proteomes" id="UP000515135">
    <property type="component" value="Unplaced"/>
</dbReference>
<dbReference type="PANTHER" id="PTHR43429">
    <property type="entry name" value="PYRIDINE NUCLEOTIDE-DISULFIDE OXIDOREDUCTASE DOMAIN-CONTAINING"/>
    <property type="match status" value="1"/>
</dbReference>
<evidence type="ECO:0000256" key="6">
    <source>
        <dbReference type="SAM" id="MobiDB-lite"/>
    </source>
</evidence>
<proteinExistence type="inferred from homology"/>
<dbReference type="Pfam" id="PF07992">
    <property type="entry name" value="Pyr_redox_2"/>
    <property type="match status" value="2"/>
</dbReference>
<dbReference type="PRINTS" id="PR00368">
    <property type="entry name" value="FADPNR"/>
</dbReference>
<evidence type="ECO:0000256" key="1">
    <source>
        <dbReference type="ARBA" id="ARBA00001974"/>
    </source>
</evidence>
<dbReference type="Gene3D" id="3.50.50.60">
    <property type="entry name" value="FAD/NAD(P)-binding domain"/>
    <property type="match status" value="3"/>
</dbReference>
<protein>
    <recommendedName>
        <fullName evidence="3">Pyridine nucleotide-disulfide oxidoreductase domain-containing protein 1</fullName>
    </recommendedName>
</protein>
<keyword evidence="4" id="KW-0285">Flavoprotein</keyword>
<dbReference type="KEGG" id="bbel:109475243"/>
<dbReference type="AlphaFoldDB" id="A0A6P4ZJZ2"/>
<comment type="similarity">
    <text evidence="2">Belongs to the class-I pyridine nucleotide-disulfide oxidoreductase family. PYROXD1 subfamily.</text>
</comment>
<organism evidence="8 9">
    <name type="scientific">Branchiostoma belcheri</name>
    <name type="common">Amphioxus</name>
    <dbReference type="NCBI Taxonomy" id="7741"/>
    <lineage>
        <taxon>Eukaryota</taxon>
        <taxon>Metazoa</taxon>
        <taxon>Chordata</taxon>
        <taxon>Cephalochordata</taxon>
        <taxon>Leptocardii</taxon>
        <taxon>Amphioxiformes</taxon>
        <taxon>Branchiostomatidae</taxon>
        <taxon>Branchiostoma</taxon>
    </lineage>
</organism>
<dbReference type="RefSeq" id="XP_019631402.1">
    <property type="nucleotide sequence ID" value="XM_019775843.1"/>
</dbReference>
<evidence type="ECO:0000256" key="4">
    <source>
        <dbReference type="ARBA" id="ARBA00022630"/>
    </source>
</evidence>
<keyword evidence="5" id="KW-0274">FAD</keyword>
<dbReference type="GeneID" id="109475243"/>
<dbReference type="Gene3D" id="3.30.390.30">
    <property type="match status" value="1"/>
</dbReference>
<dbReference type="InterPro" id="IPR023753">
    <property type="entry name" value="FAD/NAD-binding_dom"/>
</dbReference>
<keyword evidence="8" id="KW-1185">Reference proteome</keyword>
<dbReference type="InterPro" id="IPR036188">
    <property type="entry name" value="FAD/NAD-bd_sf"/>
</dbReference>
<dbReference type="GO" id="GO:0016491">
    <property type="term" value="F:oxidoreductase activity"/>
    <property type="evidence" value="ECO:0007669"/>
    <property type="project" value="InterPro"/>
</dbReference>
<evidence type="ECO:0000313" key="9">
    <source>
        <dbReference type="RefSeq" id="XP_019631402.1"/>
    </source>
</evidence>